<dbReference type="Proteomes" id="UP001160148">
    <property type="component" value="Unassembled WGS sequence"/>
</dbReference>
<accession>A0AAV0Y7Y7</accession>
<feature type="domain" description="Integrase catalytic" evidence="1">
    <location>
        <begin position="1094"/>
        <end position="1286"/>
    </location>
</feature>
<dbReference type="Pfam" id="PF18701">
    <property type="entry name" value="DUF5641"/>
    <property type="match status" value="1"/>
</dbReference>
<dbReference type="PANTHER" id="PTHR47331">
    <property type="entry name" value="PHD-TYPE DOMAIN-CONTAINING PROTEIN"/>
    <property type="match status" value="1"/>
</dbReference>
<dbReference type="InterPro" id="IPR040676">
    <property type="entry name" value="DUF5641"/>
</dbReference>
<evidence type="ECO:0000259" key="1">
    <source>
        <dbReference type="PROSITE" id="PS50994"/>
    </source>
</evidence>
<keyword evidence="3" id="KW-1185">Reference proteome</keyword>
<dbReference type="GO" id="GO:0003676">
    <property type="term" value="F:nucleic acid binding"/>
    <property type="evidence" value="ECO:0007669"/>
    <property type="project" value="InterPro"/>
</dbReference>
<reference evidence="2 3" key="1">
    <citation type="submission" date="2023-01" db="EMBL/GenBank/DDBJ databases">
        <authorList>
            <person name="Whitehead M."/>
        </authorList>
    </citation>
    <scope>NUCLEOTIDE SEQUENCE [LARGE SCALE GENOMIC DNA]</scope>
</reference>
<dbReference type="Pfam" id="PF03564">
    <property type="entry name" value="DUF1759"/>
    <property type="match status" value="1"/>
</dbReference>
<dbReference type="CDD" id="cd01644">
    <property type="entry name" value="RT_pepA17"/>
    <property type="match status" value="1"/>
</dbReference>
<name>A0AAV0Y7Y7_9HEMI</name>
<sequence length="1405" mass="159349">MAAELKDLIGRRGVMKRQIIAFQKFFDSGNFTDASTRMELSMRTTRLEASYGDFLAGQTQIELLDCREEQLAERSAVETAYYAAISPAMVLLEAAQTNLRRASQTSSIQGAAEYTRLPNTESAIRLPPISLPEFDGDYKKWLNYRDTFDSFVHGHKDLSDIQKLHYLKSSLRNEAAQVIESLETTAANYLPAWEQLRERYDNHRKMVGGHIHALCSMPSITKVSSASLRSHQNGINSHLRALTALKLPVEHWDAIIIHLMVEKLDVESHRLWESSRSSASLPSIQEYLSFLNQRCLTLESIETRSNYAKVALPSPYATNNKQLAPKKRSYTTAFAATDKSVSSCTLCNGQHALYACQGFLGIPASERREHVRSKRLCYNCLRPDHMSRQLQQTAVLLSTAVVLVSSPWGTTHSARSLLDSGSQCHFITSLLVKRLGLQGRNSSTSIIGITQSNYQSTRSVLCQIKSRVSTFCTTLEFIVIPKIIGELPVRSPTNSIQIPGDIQLADPGFWTPGSVEMLLGAEIFYQLIRPGQVKQRSNPPLLFQNTLLGWIASGNISQSNAEESTATAAMALATDNLDQTIQSFWEREEVNPVHKLTGIESRCEETYKTHTRRNADWRYTVPLLVDYEKLNCIGDTRGMAKKRFYIMERRMQCNPKLHKEYVHFMREYINLGHMKEDPTSGQAHPQEVFLPHHSVIKADSKTTKLRVVFDGSARGTKGSSLNNALLVGPKVQDDLFAITARFRIHRYVFTGDMEKMYRQIKIMKSQTHLQRIFWRESPEQPLKVFTLQTVTYGTSSASYLATRILAQLAQDDGFKFPLAATAVSKDFYVDDVLTGADTLAEALELRDQLIQLCDGGKFKLRKWCANHPSLLKNLPPEDLGEIHKFTHERNSSSTKTLGTYWQPRDDEIHYTMRLFNDTNTWTKHRMVSEMARLFDPLGLIGPVVVQAKILEIRIPRRIIQVSEPTDLQLHIFCDASEAAYGACVYIRSKGRDNVISCELLCSRSRVAPLKVTTIPRHPIILNADDPLTRLLVDYEHRRLMHAGPQHLLASLQRRYWIFGGRNAVRLHTHKCMKCYRWKIKAATQLMGSLPAARVNPSPAFHVTGLDYAGPISIRHGGTRSRVLTKAYVALFVCFSTRAIHLELVSDLTSLTFLAALRRFISRRGRPIQIHSDNGTNFIGANRLLGEFLNNNSIRKGILEYSHQEGIDWRFIPPHAPHFGGLWEAGVKSTKYHLRRCIGDSILNFEELHTVLVQIEAVLNSRPVMAVSDDPDCLEALTPGHFLIGRPLTTFPEPTLLDEPTISCPRRRWDLVQRMFQQFWLRWRRDYVNSLQQRPKWSRPMANFKIGDLVILKEDNQSPLDWHLGRIIQLHQGADGLVRVATVKTRGSTMKQPITKLAMLPIQHEP</sequence>
<dbReference type="PROSITE" id="PS50994">
    <property type="entry name" value="INTEGRASE"/>
    <property type="match status" value="1"/>
</dbReference>
<dbReference type="GO" id="GO:0015074">
    <property type="term" value="P:DNA integration"/>
    <property type="evidence" value="ECO:0007669"/>
    <property type="project" value="InterPro"/>
</dbReference>
<evidence type="ECO:0000313" key="3">
    <source>
        <dbReference type="Proteomes" id="UP001160148"/>
    </source>
</evidence>
<dbReference type="InterPro" id="IPR041588">
    <property type="entry name" value="Integrase_H2C2"/>
</dbReference>
<dbReference type="InterPro" id="IPR005312">
    <property type="entry name" value="DUF1759"/>
</dbReference>
<dbReference type="SUPFAM" id="SSF53098">
    <property type="entry name" value="Ribonuclease H-like"/>
    <property type="match status" value="1"/>
</dbReference>
<proteinExistence type="predicted"/>
<organism evidence="2 3">
    <name type="scientific">Macrosiphum euphorbiae</name>
    <name type="common">potato aphid</name>
    <dbReference type="NCBI Taxonomy" id="13131"/>
    <lineage>
        <taxon>Eukaryota</taxon>
        <taxon>Metazoa</taxon>
        <taxon>Ecdysozoa</taxon>
        <taxon>Arthropoda</taxon>
        <taxon>Hexapoda</taxon>
        <taxon>Insecta</taxon>
        <taxon>Pterygota</taxon>
        <taxon>Neoptera</taxon>
        <taxon>Paraneoptera</taxon>
        <taxon>Hemiptera</taxon>
        <taxon>Sternorrhyncha</taxon>
        <taxon>Aphidomorpha</taxon>
        <taxon>Aphidoidea</taxon>
        <taxon>Aphididae</taxon>
        <taxon>Macrosiphini</taxon>
        <taxon>Macrosiphum</taxon>
    </lineage>
</organism>
<gene>
    <name evidence="2" type="ORF">MEUPH1_LOCUS29904</name>
</gene>
<dbReference type="GO" id="GO:0042575">
    <property type="term" value="C:DNA polymerase complex"/>
    <property type="evidence" value="ECO:0007669"/>
    <property type="project" value="UniProtKB-ARBA"/>
</dbReference>
<dbReference type="Gene3D" id="3.30.420.10">
    <property type="entry name" value="Ribonuclease H-like superfamily/Ribonuclease H"/>
    <property type="match status" value="1"/>
</dbReference>
<dbReference type="InterPro" id="IPR036397">
    <property type="entry name" value="RNaseH_sf"/>
</dbReference>
<dbReference type="InterPro" id="IPR012337">
    <property type="entry name" value="RNaseH-like_sf"/>
</dbReference>
<dbReference type="InterPro" id="IPR001584">
    <property type="entry name" value="Integrase_cat-core"/>
</dbReference>
<dbReference type="Pfam" id="PF17921">
    <property type="entry name" value="Integrase_H2C2"/>
    <property type="match status" value="1"/>
</dbReference>
<dbReference type="InterPro" id="IPR043502">
    <property type="entry name" value="DNA/RNA_pol_sf"/>
</dbReference>
<dbReference type="SUPFAM" id="SSF56672">
    <property type="entry name" value="DNA/RNA polymerases"/>
    <property type="match status" value="1"/>
</dbReference>
<evidence type="ECO:0000313" key="2">
    <source>
        <dbReference type="EMBL" id="CAI6376546.1"/>
    </source>
</evidence>
<comment type="caution">
    <text evidence="2">The sequence shown here is derived from an EMBL/GenBank/DDBJ whole genome shotgun (WGS) entry which is preliminary data.</text>
</comment>
<dbReference type="EMBL" id="CARXXK010001498">
    <property type="protein sequence ID" value="CAI6376546.1"/>
    <property type="molecule type" value="Genomic_DNA"/>
</dbReference>
<dbReference type="GO" id="GO:0071897">
    <property type="term" value="P:DNA biosynthetic process"/>
    <property type="evidence" value="ECO:0007669"/>
    <property type="project" value="UniProtKB-ARBA"/>
</dbReference>
<dbReference type="Pfam" id="PF05380">
    <property type="entry name" value="Peptidase_A17"/>
    <property type="match status" value="1"/>
</dbReference>
<protein>
    <recommendedName>
        <fullName evidence="1">Integrase catalytic domain-containing protein</fullName>
    </recommendedName>
</protein>
<dbReference type="PANTHER" id="PTHR47331:SF1">
    <property type="entry name" value="GAG-LIKE PROTEIN"/>
    <property type="match status" value="1"/>
</dbReference>
<dbReference type="InterPro" id="IPR008042">
    <property type="entry name" value="Retrotrans_Pao"/>
</dbReference>